<protein>
    <submittedName>
        <fullName evidence="3">Oxidoreductase</fullName>
    </submittedName>
</protein>
<dbReference type="AlphaFoldDB" id="A0A1F6TAZ1"/>
<dbReference type="SUPFAM" id="SSF55347">
    <property type="entry name" value="Glyceraldehyde-3-phosphate dehydrogenase-like, C-terminal domain"/>
    <property type="match status" value="1"/>
</dbReference>
<dbReference type="Gene3D" id="3.30.360.10">
    <property type="entry name" value="Dihydrodipicolinate Reductase, domain 2"/>
    <property type="match status" value="1"/>
</dbReference>
<dbReference type="PANTHER" id="PTHR43377">
    <property type="entry name" value="BILIVERDIN REDUCTASE A"/>
    <property type="match status" value="1"/>
</dbReference>
<feature type="domain" description="GFO/IDH/MocA-like oxidoreductase" evidence="2">
    <location>
        <begin position="157"/>
        <end position="237"/>
    </location>
</feature>
<accession>A0A1F6TAZ1</accession>
<dbReference type="EMBL" id="MFST01000155">
    <property type="protein sequence ID" value="OGI42308.1"/>
    <property type="molecule type" value="Genomic_DNA"/>
</dbReference>
<dbReference type="SUPFAM" id="SSF51735">
    <property type="entry name" value="NAD(P)-binding Rossmann-fold domains"/>
    <property type="match status" value="1"/>
</dbReference>
<dbReference type="Pfam" id="PF22725">
    <property type="entry name" value="GFO_IDH_MocA_C3"/>
    <property type="match status" value="1"/>
</dbReference>
<dbReference type="Proteomes" id="UP000179344">
    <property type="component" value="Unassembled WGS sequence"/>
</dbReference>
<feature type="domain" description="Gfo/Idh/MocA-like oxidoreductase N-terminal" evidence="1">
    <location>
        <begin position="13"/>
        <end position="129"/>
    </location>
</feature>
<reference evidence="3 4" key="1">
    <citation type="journal article" date="2016" name="Nat. Commun.">
        <title>Thousands of microbial genomes shed light on interconnected biogeochemical processes in an aquifer system.</title>
        <authorList>
            <person name="Anantharaman K."/>
            <person name="Brown C.T."/>
            <person name="Hug L.A."/>
            <person name="Sharon I."/>
            <person name="Castelle C.J."/>
            <person name="Probst A.J."/>
            <person name="Thomas B.C."/>
            <person name="Singh A."/>
            <person name="Wilkins M.J."/>
            <person name="Karaoz U."/>
            <person name="Brodie E.L."/>
            <person name="Williams K.H."/>
            <person name="Hubbard S.S."/>
            <person name="Banfield J.F."/>
        </authorList>
    </citation>
    <scope>NUCLEOTIDE SEQUENCE [LARGE SCALE GENOMIC DNA]</scope>
</reference>
<evidence type="ECO:0000313" key="4">
    <source>
        <dbReference type="Proteomes" id="UP000179344"/>
    </source>
</evidence>
<comment type="caution">
    <text evidence="3">The sequence shown here is derived from an EMBL/GenBank/DDBJ whole genome shotgun (WGS) entry which is preliminary data.</text>
</comment>
<sequence length="323" mass="34841">MNAHRKPSVNGKVRVGVVGVGYLGRIHARIYAAMPEVELVGVADINATAAREVAAQHGCHAYLAANDLLGKVDAVSIVVPTPAHLETARPFLQGGVHMLMEKPLAPTYDESLELVELAERAGVVFQVGHLERFNAGIMALAERAVNPRFIEVHRLGTFVERATDVDVVTDLMIHDIDIVLSLVKSDIRSIAATGAPVVTEHVDIANARIEFENGAVANVTASRVSNKKLRRIRVFGDAHYYGLDYMDQKLEMAYAAPDANGGRPSIVSETLAIQPRPPLDTELACFIQSVRTGAPPLVNGRVGLEALRVALLVKERIAACTTQ</sequence>
<evidence type="ECO:0000259" key="1">
    <source>
        <dbReference type="Pfam" id="PF01408"/>
    </source>
</evidence>
<dbReference type="Pfam" id="PF01408">
    <property type="entry name" value="GFO_IDH_MocA"/>
    <property type="match status" value="1"/>
</dbReference>
<dbReference type="InterPro" id="IPR055170">
    <property type="entry name" value="GFO_IDH_MocA-like_dom"/>
</dbReference>
<dbReference type="GO" id="GO:0000166">
    <property type="term" value="F:nucleotide binding"/>
    <property type="evidence" value="ECO:0007669"/>
    <property type="project" value="InterPro"/>
</dbReference>
<gene>
    <name evidence="3" type="ORF">A2V92_06050</name>
</gene>
<name>A0A1F6TAZ1_9PROT</name>
<proteinExistence type="predicted"/>
<dbReference type="Gene3D" id="3.40.50.720">
    <property type="entry name" value="NAD(P)-binding Rossmann-like Domain"/>
    <property type="match status" value="1"/>
</dbReference>
<organism evidence="3 4">
    <name type="scientific">Candidatus Muproteobacteria bacterium RBG_16_65_31</name>
    <dbReference type="NCBI Taxonomy" id="1817759"/>
    <lineage>
        <taxon>Bacteria</taxon>
        <taxon>Pseudomonadati</taxon>
        <taxon>Pseudomonadota</taxon>
        <taxon>Candidatus Muproteobacteria</taxon>
    </lineage>
</organism>
<dbReference type="InterPro" id="IPR051450">
    <property type="entry name" value="Gfo/Idh/MocA_Oxidoreductases"/>
</dbReference>
<evidence type="ECO:0000259" key="2">
    <source>
        <dbReference type="Pfam" id="PF22725"/>
    </source>
</evidence>
<dbReference type="InterPro" id="IPR000683">
    <property type="entry name" value="Gfo/Idh/MocA-like_OxRdtase_N"/>
</dbReference>
<evidence type="ECO:0000313" key="3">
    <source>
        <dbReference type="EMBL" id="OGI42308.1"/>
    </source>
</evidence>
<dbReference type="PANTHER" id="PTHR43377:SF1">
    <property type="entry name" value="BILIVERDIN REDUCTASE A"/>
    <property type="match status" value="1"/>
</dbReference>
<dbReference type="InterPro" id="IPR036291">
    <property type="entry name" value="NAD(P)-bd_dom_sf"/>
</dbReference>